<feature type="compositionally biased region" description="Basic and acidic residues" evidence="2">
    <location>
        <begin position="335"/>
        <end position="345"/>
    </location>
</feature>
<reference evidence="4" key="1">
    <citation type="submission" date="2015-09" db="EMBL/GenBank/DDBJ databases">
        <authorList>
            <consortium name="Pathogen Informatics"/>
        </authorList>
    </citation>
    <scope>NUCLEOTIDE SEQUENCE [LARGE SCALE GENOMIC DNA]</scope>
    <source>
        <strain evidence="4">Lake Konstanz</strain>
    </source>
</reference>
<evidence type="ECO:0000313" key="3">
    <source>
        <dbReference type="EMBL" id="CUI14863.1"/>
    </source>
</evidence>
<dbReference type="EMBL" id="CYKH01001680">
    <property type="protein sequence ID" value="CUI14863.1"/>
    <property type="molecule type" value="Genomic_DNA"/>
</dbReference>
<organism evidence="3 4">
    <name type="scientific">Bodo saltans</name>
    <name type="common">Flagellated protozoan</name>
    <dbReference type="NCBI Taxonomy" id="75058"/>
    <lineage>
        <taxon>Eukaryota</taxon>
        <taxon>Discoba</taxon>
        <taxon>Euglenozoa</taxon>
        <taxon>Kinetoplastea</taxon>
        <taxon>Metakinetoplastina</taxon>
        <taxon>Eubodonida</taxon>
        <taxon>Bodonidae</taxon>
        <taxon>Bodo</taxon>
    </lineage>
</organism>
<evidence type="ECO:0000313" key="4">
    <source>
        <dbReference type="Proteomes" id="UP000051952"/>
    </source>
</evidence>
<dbReference type="OMA" id="TGDIDWR"/>
<accession>A0A0S4KMX4</accession>
<dbReference type="VEuPathDB" id="TriTrypDB:BSAL_17960"/>
<proteinExistence type="predicted"/>
<keyword evidence="1" id="KW-0175">Coiled coil</keyword>
<feature type="coiled-coil region" evidence="1">
    <location>
        <begin position="244"/>
        <end position="281"/>
    </location>
</feature>
<feature type="region of interest" description="Disordered" evidence="2">
    <location>
        <begin position="335"/>
        <end position="403"/>
    </location>
</feature>
<dbReference type="Proteomes" id="UP000051952">
    <property type="component" value="Unassembled WGS sequence"/>
</dbReference>
<name>A0A0S4KMX4_BODSA</name>
<feature type="region of interest" description="Disordered" evidence="2">
    <location>
        <begin position="574"/>
        <end position="616"/>
    </location>
</feature>
<sequence>MDGWQHNQDPRFDEFVQKQRSKERFEGFDQRVERAFLNCSMLHKAEVTNGFKRHLKTSDKKFDATVLREMNVAIEGRLEWLREVWSQIDADYRCSDAARQEAATEEINKAIAGEPSDFMAWAYERKKNERTKGPKGKATMDAEAEDSNLPQISHDEANRYLNLKINMLEIERRVKSKYGIAGQQHWAMLQQEKDLEYEEKIDRAAEVYKTLIDQDNRRTESVETFHLRNVLERTHEAKVRFKAAMEMENERERLLEAHNEMQEERKQVQSERRKAQLKEAAELRMQGKTTTEVATAMKLRALDEQVLRQDADRRQERREVERKKGTFLDMIEKLRRGAEMREGTELMRQSQSQRPDEPSMNAFGFSESDAIDEHDHRPQKLASSSSSRRSNPTDVADPMQLTDDERRILQDAVQLSSGRVSRELLSRAQAGSVVQTSPAGVHKQELWRAIHADKYEDPFTAVHQARLDADKNYDQAYSKMNALDLTPRKGKKGMGEFAAGGERERFIFQGGGKLQNTFQWENPHGIVHNLDADGDKEYFLSDAFHVRDKKTGDIDWRFERKGGGAVLRGPRLYKIGERREMNDPSSKTMDPLPRAEQTQGMRKKGRRRASPTERSE</sequence>
<keyword evidence="4" id="KW-1185">Reference proteome</keyword>
<gene>
    <name evidence="3" type="ORF">BSAL_17960</name>
</gene>
<dbReference type="OrthoDB" id="271548at2759"/>
<protein>
    <submittedName>
        <fullName evidence="3">Uncharacterized protein</fullName>
    </submittedName>
</protein>
<dbReference type="AlphaFoldDB" id="A0A0S4KMX4"/>
<evidence type="ECO:0000256" key="1">
    <source>
        <dbReference type="SAM" id="Coils"/>
    </source>
</evidence>
<evidence type="ECO:0000256" key="2">
    <source>
        <dbReference type="SAM" id="MobiDB-lite"/>
    </source>
</evidence>